<dbReference type="CDD" id="cd02165">
    <property type="entry name" value="NMNAT"/>
    <property type="match status" value="1"/>
</dbReference>
<evidence type="ECO:0000256" key="1">
    <source>
        <dbReference type="ARBA" id="ARBA00002324"/>
    </source>
</evidence>
<dbReference type="InterPro" id="IPR014729">
    <property type="entry name" value="Rossmann-like_a/b/a_fold"/>
</dbReference>
<dbReference type="NCBIfam" id="NF000839">
    <property type="entry name" value="PRK00071.1-1"/>
    <property type="match status" value="1"/>
</dbReference>
<dbReference type="NCBIfam" id="TIGR00125">
    <property type="entry name" value="cyt_tran_rel"/>
    <property type="match status" value="1"/>
</dbReference>
<sequence length="233" mass="25644">MTDLQHNSDAQAKERHSVAIFGGTFDPIHNGHLRSAIEIKEALGVSELRLMPSHRPPLRGAPGAESRQRLAMVNAAICGEVGLFSDDRELKRDGPSYTVDTLRDLRVEMGEAVSLTVVMGSDAFNQLHRWQDWQSLFELANVLLLHRADHPVAAQADVDQFTAARRVTDVCSLKTMSAGGFYELGLIQLPISATDIRQRLASGRSIRYLVPDAVASYIAEHGLYTMKDIGNPV</sequence>
<evidence type="ECO:0000256" key="2">
    <source>
        <dbReference type="ARBA" id="ARBA00005019"/>
    </source>
</evidence>
<dbReference type="OrthoDB" id="5295945at2"/>
<comment type="similarity">
    <text evidence="3 11">Belongs to the NadD family.</text>
</comment>
<evidence type="ECO:0000256" key="3">
    <source>
        <dbReference type="ARBA" id="ARBA00009014"/>
    </source>
</evidence>
<gene>
    <name evidence="11 13" type="primary">nadD</name>
    <name evidence="13" type="ORF">IHBHHGIJ_02622</name>
    <name evidence="14" type="ORF">KFEGEMFD_02809</name>
</gene>
<keyword evidence="7 11" id="KW-0547">Nucleotide-binding</keyword>
<dbReference type="Pfam" id="PF01467">
    <property type="entry name" value="CTP_transf_like"/>
    <property type="match status" value="1"/>
</dbReference>
<comment type="pathway">
    <text evidence="2 11">Cofactor biosynthesis; NAD(+) biosynthesis; deamido-NAD(+) from nicotinate D-ribonucleotide: step 1/1.</text>
</comment>
<dbReference type="HAMAP" id="MF_00244">
    <property type="entry name" value="NaMN_adenylyltr"/>
    <property type="match status" value="1"/>
</dbReference>
<keyword evidence="5 11" id="KW-0808">Transferase</keyword>
<dbReference type="RefSeq" id="WP_159269138.1">
    <property type="nucleotide sequence ID" value="NZ_CACSIK010000001.1"/>
</dbReference>
<dbReference type="NCBIfam" id="TIGR00482">
    <property type="entry name" value="nicotinate (nicotinamide) nucleotide adenylyltransferase"/>
    <property type="match status" value="1"/>
</dbReference>
<evidence type="ECO:0000256" key="7">
    <source>
        <dbReference type="ARBA" id="ARBA00022741"/>
    </source>
</evidence>
<reference evidence="15 16" key="1">
    <citation type="submission" date="2019-11" db="EMBL/GenBank/DDBJ databases">
        <authorList>
            <person name="Holert J."/>
        </authorList>
    </citation>
    <scope>NUCLEOTIDE SEQUENCE [LARGE SCALE GENOMIC DNA]</scope>
    <source>
        <strain evidence="14">BC3_2A</strain>
        <strain evidence="13">SB11_1A</strain>
    </source>
</reference>
<accession>A0A5S9NVN5</accession>
<keyword evidence="15" id="KW-1185">Reference proteome</keyword>
<evidence type="ECO:0000256" key="10">
    <source>
        <dbReference type="ARBA" id="ARBA00048721"/>
    </source>
</evidence>
<keyword evidence="9 11" id="KW-0520">NAD</keyword>
<dbReference type="PANTHER" id="PTHR39321">
    <property type="entry name" value="NICOTINATE-NUCLEOTIDE ADENYLYLTRANSFERASE-RELATED"/>
    <property type="match status" value="1"/>
</dbReference>
<evidence type="ECO:0000256" key="4">
    <source>
        <dbReference type="ARBA" id="ARBA00022642"/>
    </source>
</evidence>
<dbReference type="GO" id="GO:0009435">
    <property type="term" value="P:NAD+ biosynthetic process"/>
    <property type="evidence" value="ECO:0007669"/>
    <property type="project" value="UniProtKB-UniRule"/>
</dbReference>
<keyword evidence="4 11" id="KW-0662">Pyridine nucleotide biosynthesis</keyword>
<dbReference type="InterPro" id="IPR004821">
    <property type="entry name" value="Cyt_trans-like"/>
</dbReference>
<comment type="catalytic activity">
    <reaction evidence="10 11">
        <text>nicotinate beta-D-ribonucleotide + ATP + H(+) = deamido-NAD(+) + diphosphate</text>
        <dbReference type="Rhea" id="RHEA:22860"/>
        <dbReference type="ChEBI" id="CHEBI:15378"/>
        <dbReference type="ChEBI" id="CHEBI:30616"/>
        <dbReference type="ChEBI" id="CHEBI:33019"/>
        <dbReference type="ChEBI" id="CHEBI:57502"/>
        <dbReference type="ChEBI" id="CHEBI:58437"/>
        <dbReference type="EC" id="2.7.7.18"/>
    </reaction>
</comment>
<dbReference type="EC" id="2.7.7.18" evidence="11"/>
<dbReference type="EMBL" id="CACSIK010000001">
    <property type="protein sequence ID" value="CAA0094644.1"/>
    <property type="molecule type" value="Genomic_DNA"/>
</dbReference>
<name>A0A5S9NVN5_9GAMM</name>
<dbReference type="EMBL" id="CACSIM010000004">
    <property type="protein sequence ID" value="CAA0112605.1"/>
    <property type="molecule type" value="Genomic_DNA"/>
</dbReference>
<evidence type="ECO:0000313" key="16">
    <source>
        <dbReference type="Proteomes" id="UP000439591"/>
    </source>
</evidence>
<keyword evidence="8 11" id="KW-0067">ATP-binding</keyword>
<feature type="domain" description="Cytidyltransferase-like" evidence="12">
    <location>
        <begin position="20"/>
        <end position="199"/>
    </location>
</feature>
<evidence type="ECO:0000313" key="15">
    <source>
        <dbReference type="Proteomes" id="UP000435877"/>
    </source>
</evidence>
<dbReference type="Proteomes" id="UP000439591">
    <property type="component" value="Unassembled WGS sequence"/>
</dbReference>
<dbReference type="Gene3D" id="3.40.50.620">
    <property type="entry name" value="HUPs"/>
    <property type="match status" value="1"/>
</dbReference>
<dbReference type="UniPathway" id="UPA00253">
    <property type="reaction ID" value="UER00332"/>
</dbReference>
<evidence type="ECO:0000256" key="6">
    <source>
        <dbReference type="ARBA" id="ARBA00022695"/>
    </source>
</evidence>
<dbReference type="PANTHER" id="PTHR39321:SF3">
    <property type="entry name" value="PHOSPHOPANTETHEINE ADENYLYLTRANSFERASE"/>
    <property type="match status" value="1"/>
</dbReference>
<evidence type="ECO:0000313" key="14">
    <source>
        <dbReference type="EMBL" id="CAA0112605.1"/>
    </source>
</evidence>
<proteinExistence type="inferred from homology"/>
<evidence type="ECO:0000259" key="12">
    <source>
        <dbReference type="Pfam" id="PF01467"/>
    </source>
</evidence>
<dbReference type="AlphaFoldDB" id="A0A5S9NVN5"/>
<evidence type="ECO:0000256" key="9">
    <source>
        <dbReference type="ARBA" id="ARBA00023027"/>
    </source>
</evidence>
<dbReference type="SUPFAM" id="SSF52374">
    <property type="entry name" value="Nucleotidylyl transferase"/>
    <property type="match status" value="1"/>
</dbReference>
<dbReference type="GO" id="GO:0005524">
    <property type="term" value="F:ATP binding"/>
    <property type="evidence" value="ECO:0007669"/>
    <property type="project" value="UniProtKB-KW"/>
</dbReference>
<dbReference type="InterPro" id="IPR005248">
    <property type="entry name" value="NadD/NMNAT"/>
</dbReference>
<dbReference type="NCBIfam" id="NF000840">
    <property type="entry name" value="PRK00071.1-3"/>
    <property type="match status" value="1"/>
</dbReference>
<dbReference type="GO" id="GO:0004515">
    <property type="term" value="F:nicotinate-nucleotide adenylyltransferase activity"/>
    <property type="evidence" value="ECO:0007669"/>
    <property type="project" value="UniProtKB-UniRule"/>
</dbReference>
<organism evidence="13 15">
    <name type="scientific">Zhongshania aliphaticivorans</name>
    <dbReference type="NCBI Taxonomy" id="1470434"/>
    <lineage>
        <taxon>Bacteria</taxon>
        <taxon>Pseudomonadati</taxon>
        <taxon>Pseudomonadota</taxon>
        <taxon>Gammaproteobacteria</taxon>
        <taxon>Cellvibrionales</taxon>
        <taxon>Spongiibacteraceae</taxon>
        <taxon>Zhongshania</taxon>
    </lineage>
</organism>
<dbReference type="Proteomes" id="UP000435877">
    <property type="component" value="Unassembled WGS sequence"/>
</dbReference>
<protein>
    <recommendedName>
        <fullName evidence="11">Probable nicotinate-nucleotide adenylyltransferase</fullName>
        <ecNumber evidence="11">2.7.7.18</ecNumber>
    </recommendedName>
    <alternativeName>
        <fullName evidence="11">Deamido-NAD(+) diphosphorylase</fullName>
    </alternativeName>
    <alternativeName>
        <fullName evidence="11">Deamido-NAD(+) pyrophosphorylase</fullName>
    </alternativeName>
    <alternativeName>
        <fullName evidence="11">Nicotinate mononucleotide adenylyltransferase</fullName>
        <shortName evidence="11">NaMN adenylyltransferase</shortName>
    </alternativeName>
</protein>
<evidence type="ECO:0000256" key="5">
    <source>
        <dbReference type="ARBA" id="ARBA00022679"/>
    </source>
</evidence>
<keyword evidence="6 11" id="KW-0548">Nucleotidyltransferase</keyword>
<evidence type="ECO:0000256" key="11">
    <source>
        <dbReference type="HAMAP-Rule" id="MF_00244"/>
    </source>
</evidence>
<evidence type="ECO:0000256" key="8">
    <source>
        <dbReference type="ARBA" id="ARBA00022840"/>
    </source>
</evidence>
<comment type="function">
    <text evidence="1 11">Catalyzes the reversible adenylation of nicotinate mononucleotide (NaMN) to nicotinic acid adenine dinucleotide (NaAD).</text>
</comment>
<evidence type="ECO:0000313" key="13">
    <source>
        <dbReference type="EMBL" id="CAA0094644.1"/>
    </source>
</evidence>